<feature type="domain" description="Survival protein SurE-like phosphatase/nucleotidase" evidence="8">
    <location>
        <begin position="3"/>
        <end position="181"/>
    </location>
</feature>
<evidence type="ECO:0000259" key="8">
    <source>
        <dbReference type="Pfam" id="PF01975"/>
    </source>
</evidence>
<reference evidence="9" key="1">
    <citation type="journal article" date="2021" name="PeerJ">
        <title>Extensive microbial diversity within the chicken gut microbiome revealed by metagenomics and culture.</title>
        <authorList>
            <person name="Gilroy R."/>
            <person name="Ravi A."/>
            <person name="Getino M."/>
            <person name="Pursley I."/>
            <person name="Horton D.L."/>
            <person name="Alikhan N.F."/>
            <person name="Baker D."/>
            <person name="Gharbi K."/>
            <person name="Hall N."/>
            <person name="Watson M."/>
            <person name="Adriaenssens E.M."/>
            <person name="Foster-Nyarko E."/>
            <person name="Jarju S."/>
            <person name="Secka A."/>
            <person name="Antonio M."/>
            <person name="Oren A."/>
            <person name="Chaudhuri R.R."/>
            <person name="La Ragione R."/>
            <person name="Hildebrand F."/>
            <person name="Pallen M.J."/>
        </authorList>
    </citation>
    <scope>NUCLEOTIDE SEQUENCE</scope>
    <source>
        <strain evidence="9">ChiBcolR8-3208</strain>
    </source>
</reference>
<accession>A0A9D2RXS5</accession>
<dbReference type="GO" id="GO:0004309">
    <property type="term" value="F:exopolyphosphatase activity"/>
    <property type="evidence" value="ECO:0007669"/>
    <property type="project" value="TreeGrafter"/>
</dbReference>
<keyword evidence="4 7" id="KW-0479">Metal-binding</keyword>
<evidence type="ECO:0000256" key="1">
    <source>
        <dbReference type="ARBA" id="ARBA00000815"/>
    </source>
</evidence>
<feature type="binding site" evidence="7">
    <location>
        <position position="8"/>
    </location>
    <ligand>
        <name>a divalent metal cation</name>
        <dbReference type="ChEBI" id="CHEBI:60240"/>
    </ligand>
</feature>
<evidence type="ECO:0000256" key="6">
    <source>
        <dbReference type="ARBA" id="ARBA00022801"/>
    </source>
</evidence>
<proteinExistence type="inferred from homology"/>
<comment type="function">
    <text evidence="7">Nucleotidase that shows phosphatase activity on nucleoside 5'-monophosphates.</text>
</comment>
<comment type="catalytic activity">
    <reaction evidence="1 7">
        <text>a ribonucleoside 5'-phosphate + H2O = a ribonucleoside + phosphate</text>
        <dbReference type="Rhea" id="RHEA:12484"/>
        <dbReference type="ChEBI" id="CHEBI:15377"/>
        <dbReference type="ChEBI" id="CHEBI:18254"/>
        <dbReference type="ChEBI" id="CHEBI:43474"/>
        <dbReference type="ChEBI" id="CHEBI:58043"/>
        <dbReference type="EC" id="3.1.3.5"/>
    </reaction>
</comment>
<comment type="caution">
    <text evidence="9">The sequence shown here is derived from an EMBL/GenBank/DDBJ whole genome shotgun (WGS) entry which is preliminary data.</text>
</comment>
<dbReference type="GO" id="GO:0046872">
    <property type="term" value="F:metal ion binding"/>
    <property type="evidence" value="ECO:0007669"/>
    <property type="project" value="UniProtKB-UniRule"/>
</dbReference>
<name>A0A9D2RXS5_9FIRM</name>
<evidence type="ECO:0000313" key="9">
    <source>
        <dbReference type="EMBL" id="HJB36708.1"/>
    </source>
</evidence>
<keyword evidence="6 7" id="KW-0378">Hydrolase</keyword>
<organism evidence="9 10">
    <name type="scientific">Candidatus Acutalibacter ornithocaccae</name>
    <dbReference type="NCBI Taxonomy" id="2838416"/>
    <lineage>
        <taxon>Bacteria</taxon>
        <taxon>Bacillati</taxon>
        <taxon>Bacillota</taxon>
        <taxon>Clostridia</taxon>
        <taxon>Eubacteriales</taxon>
        <taxon>Acutalibacteraceae</taxon>
        <taxon>Acutalibacter</taxon>
    </lineage>
</organism>
<reference evidence="9" key="2">
    <citation type="submission" date="2021-04" db="EMBL/GenBank/DDBJ databases">
        <authorList>
            <person name="Gilroy R."/>
        </authorList>
    </citation>
    <scope>NUCLEOTIDE SEQUENCE</scope>
    <source>
        <strain evidence="9">ChiBcolR8-3208</strain>
    </source>
</reference>
<dbReference type="Gene3D" id="3.40.1210.10">
    <property type="entry name" value="Survival protein SurE-like phosphatase/nucleotidase"/>
    <property type="match status" value="1"/>
</dbReference>
<evidence type="ECO:0000256" key="3">
    <source>
        <dbReference type="ARBA" id="ARBA00022490"/>
    </source>
</evidence>
<dbReference type="AlphaFoldDB" id="A0A9D2RXS5"/>
<evidence type="ECO:0000256" key="7">
    <source>
        <dbReference type="HAMAP-Rule" id="MF_00060"/>
    </source>
</evidence>
<keyword evidence="5 7" id="KW-0547">Nucleotide-binding</keyword>
<dbReference type="InterPro" id="IPR002828">
    <property type="entry name" value="SurE-like_Pase/nucleotidase"/>
</dbReference>
<dbReference type="InterPro" id="IPR030048">
    <property type="entry name" value="SurE"/>
</dbReference>
<dbReference type="GO" id="GO:0005737">
    <property type="term" value="C:cytoplasm"/>
    <property type="evidence" value="ECO:0007669"/>
    <property type="project" value="UniProtKB-SubCell"/>
</dbReference>
<dbReference type="EMBL" id="DWXZ01000022">
    <property type="protein sequence ID" value="HJB36708.1"/>
    <property type="molecule type" value="Genomic_DNA"/>
</dbReference>
<evidence type="ECO:0000256" key="4">
    <source>
        <dbReference type="ARBA" id="ARBA00022723"/>
    </source>
</evidence>
<dbReference type="GO" id="GO:0008254">
    <property type="term" value="F:3'-nucleotidase activity"/>
    <property type="evidence" value="ECO:0007669"/>
    <property type="project" value="TreeGrafter"/>
</dbReference>
<dbReference type="NCBIfam" id="TIGR00087">
    <property type="entry name" value="surE"/>
    <property type="match status" value="1"/>
</dbReference>
<feature type="binding site" evidence="7">
    <location>
        <position position="95"/>
    </location>
    <ligand>
        <name>a divalent metal cation</name>
        <dbReference type="ChEBI" id="CHEBI:60240"/>
    </ligand>
</feature>
<dbReference type="Proteomes" id="UP000824214">
    <property type="component" value="Unassembled WGS sequence"/>
</dbReference>
<comment type="cofactor">
    <cofactor evidence="7">
        <name>a divalent metal cation</name>
        <dbReference type="ChEBI" id="CHEBI:60240"/>
    </cofactor>
    <text evidence="7">Binds 1 divalent metal cation per subunit.</text>
</comment>
<dbReference type="EC" id="3.1.3.5" evidence="7"/>
<dbReference type="PANTHER" id="PTHR30457:SF12">
    <property type="entry name" value="5'_3'-NUCLEOTIDASE SURE"/>
    <property type="match status" value="1"/>
</dbReference>
<evidence type="ECO:0000256" key="5">
    <source>
        <dbReference type="ARBA" id="ARBA00022741"/>
    </source>
</evidence>
<dbReference type="SUPFAM" id="SSF64167">
    <property type="entry name" value="SurE-like"/>
    <property type="match status" value="1"/>
</dbReference>
<feature type="binding site" evidence="7">
    <location>
        <position position="40"/>
    </location>
    <ligand>
        <name>a divalent metal cation</name>
        <dbReference type="ChEBI" id="CHEBI:60240"/>
    </ligand>
</feature>
<gene>
    <name evidence="7 9" type="primary">surE</name>
    <name evidence="9" type="ORF">H9942_01405</name>
</gene>
<feature type="binding site" evidence="7">
    <location>
        <position position="9"/>
    </location>
    <ligand>
        <name>a divalent metal cation</name>
        <dbReference type="ChEBI" id="CHEBI:60240"/>
    </ligand>
</feature>
<keyword evidence="3 7" id="KW-0963">Cytoplasm</keyword>
<dbReference type="Pfam" id="PF01975">
    <property type="entry name" value="SurE"/>
    <property type="match status" value="1"/>
</dbReference>
<protein>
    <recommendedName>
        <fullName evidence="7">5'-nucleotidase SurE</fullName>
        <ecNumber evidence="7">3.1.3.5</ecNumber>
    </recommendedName>
    <alternativeName>
        <fullName evidence="7">Nucleoside 5'-monophosphate phosphohydrolase</fullName>
    </alternativeName>
</protein>
<evidence type="ECO:0000256" key="2">
    <source>
        <dbReference type="ARBA" id="ARBA00011062"/>
    </source>
</evidence>
<dbReference type="InterPro" id="IPR036523">
    <property type="entry name" value="SurE-like_sf"/>
</dbReference>
<dbReference type="HAMAP" id="MF_00060">
    <property type="entry name" value="SurE"/>
    <property type="match status" value="1"/>
</dbReference>
<evidence type="ECO:0000313" key="10">
    <source>
        <dbReference type="Proteomes" id="UP000824214"/>
    </source>
</evidence>
<comment type="similarity">
    <text evidence="2 7">Belongs to the SurE nucleotidase family.</text>
</comment>
<dbReference type="GO" id="GO:0008253">
    <property type="term" value="F:5'-nucleotidase activity"/>
    <property type="evidence" value="ECO:0007669"/>
    <property type="project" value="UniProtKB-UniRule"/>
</dbReference>
<sequence>MDILLVNDDGIHAPGLRLLAEALRGAGHSLTVVAPDRERSAVGHGITTRDPLFVQEVPWEGIPAYSCSGTPADCTQLGLKALAPKPVDLVVSGPNNGINTAGDLLYSGTVAAAMEGAKLGVKAIALSAPAEADKPTVVRVFLKLLAQLDLEADVRQVLNINVPARPWEEIQGVRWAPQGDCIWLGAYEERVSPSGRRYFWSTYGGYSQTEGDDDRSLLEKGYVTLTPLTYEMTDPAGFSGKECTL</sequence>
<dbReference type="PANTHER" id="PTHR30457">
    <property type="entry name" value="5'-NUCLEOTIDASE SURE"/>
    <property type="match status" value="1"/>
</dbReference>
<dbReference type="GO" id="GO:0000166">
    <property type="term" value="F:nucleotide binding"/>
    <property type="evidence" value="ECO:0007669"/>
    <property type="project" value="UniProtKB-KW"/>
</dbReference>
<comment type="subcellular location">
    <subcellularLocation>
        <location evidence="7">Cytoplasm</location>
    </subcellularLocation>
</comment>